<keyword evidence="2" id="KW-1185">Reference proteome</keyword>
<organism evidence="1 2">
    <name type="scientific">Pedobacter jeongneungensis</name>
    <dbReference type="NCBI Taxonomy" id="947309"/>
    <lineage>
        <taxon>Bacteria</taxon>
        <taxon>Pseudomonadati</taxon>
        <taxon>Bacteroidota</taxon>
        <taxon>Sphingobacteriia</taxon>
        <taxon>Sphingobacteriales</taxon>
        <taxon>Sphingobacteriaceae</taxon>
        <taxon>Pedobacter</taxon>
    </lineage>
</organism>
<proteinExistence type="predicted"/>
<evidence type="ECO:0000313" key="1">
    <source>
        <dbReference type="EMBL" id="GAA4195820.1"/>
    </source>
</evidence>
<reference evidence="2" key="1">
    <citation type="journal article" date="2019" name="Int. J. Syst. Evol. Microbiol.">
        <title>The Global Catalogue of Microorganisms (GCM) 10K type strain sequencing project: providing services to taxonomists for standard genome sequencing and annotation.</title>
        <authorList>
            <consortium name="The Broad Institute Genomics Platform"/>
            <consortium name="The Broad Institute Genome Sequencing Center for Infectious Disease"/>
            <person name="Wu L."/>
            <person name="Ma J."/>
        </authorList>
    </citation>
    <scope>NUCLEOTIDE SEQUENCE [LARGE SCALE GENOMIC DNA]</scope>
    <source>
        <strain evidence="2">JCM 17626</strain>
    </source>
</reference>
<gene>
    <name evidence="1" type="ORF">GCM10022289_00540</name>
</gene>
<name>A0ABP8B1P5_9SPHI</name>
<dbReference type="EMBL" id="BAABBY010000001">
    <property type="protein sequence ID" value="GAA4195820.1"/>
    <property type="molecule type" value="Genomic_DNA"/>
</dbReference>
<protein>
    <submittedName>
        <fullName evidence="1">Uncharacterized protein</fullName>
    </submittedName>
</protein>
<dbReference type="Proteomes" id="UP001501772">
    <property type="component" value="Unassembled WGS sequence"/>
</dbReference>
<comment type="caution">
    <text evidence="1">The sequence shown here is derived from an EMBL/GenBank/DDBJ whole genome shotgun (WGS) entry which is preliminary data.</text>
</comment>
<evidence type="ECO:0000313" key="2">
    <source>
        <dbReference type="Proteomes" id="UP001501772"/>
    </source>
</evidence>
<accession>A0ABP8B1P5</accession>
<sequence length="106" mass="12435">MNNVCEFNYSIIERSRQYAFIIKFLKIMENNSLKNIDNLILGIGEILSKHRCSFSDEEQVLLRDCINMLEQSKSEPDQLKWLSTSVKVMGTLARIFSIYNHLKDLF</sequence>